<evidence type="ECO:0000313" key="3">
    <source>
        <dbReference type="Proteomes" id="UP001306950"/>
    </source>
</evidence>
<gene>
    <name evidence="1" type="ORF">V3851_21200</name>
    <name evidence="2" type="ORF">V3851_23730</name>
</gene>
<keyword evidence="3" id="KW-1185">Reference proteome</keyword>
<evidence type="ECO:0000313" key="2">
    <source>
        <dbReference type="EMBL" id="MEF2968810.1"/>
    </source>
</evidence>
<evidence type="ECO:0000313" key="1">
    <source>
        <dbReference type="EMBL" id="MEF2968355.1"/>
    </source>
</evidence>
<dbReference type="Proteomes" id="UP001306950">
    <property type="component" value="Unassembled WGS sequence"/>
</dbReference>
<organism evidence="1 3">
    <name type="scientific">Paenibacillus haidiansis</name>
    <dbReference type="NCBI Taxonomy" id="1574488"/>
    <lineage>
        <taxon>Bacteria</taxon>
        <taxon>Bacillati</taxon>
        <taxon>Bacillota</taxon>
        <taxon>Bacilli</taxon>
        <taxon>Bacillales</taxon>
        <taxon>Paenibacillaceae</taxon>
        <taxon>Paenibacillus</taxon>
    </lineage>
</organism>
<comment type="caution">
    <text evidence="1">The sequence shown here is derived from an EMBL/GenBank/DDBJ whole genome shotgun (WGS) entry which is preliminary data.</text>
</comment>
<dbReference type="EMBL" id="JAZHPZ010000014">
    <property type="protein sequence ID" value="MEF2968355.1"/>
    <property type="molecule type" value="Genomic_DNA"/>
</dbReference>
<dbReference type="EMBL" id="JAZHPZ010000019">
    <property type="protein sequence ID" value="MEF2968810.1"/>
    <property type="molecule type" value="Genomic_DNA"/>
</dbReference>
<dbReference type="RefSeq" id="WP_331848538.1">
    <property type="nucleotide sequence ID" value="NZ_JAZHPZ010000014.1"/>
</dbReference>
<sequence>MIVECRDYLIQKLRTAGIKTKVCTSMKDLKSFSDSHVGAVIPDGESFQKAYSKKVYQTDSGDKHKRRKLFDRELTFVVVIGENDYLRASEIFDRFMGSLDTGIVINGNYTEIIVPEADWVDKNDSILNSQIAVQIQVKFMGGIYRDTDFAKVSNYEIRSIEQED</sequence>
<reference evidence="1 3" key="1">
    <citation type="submission" date="2024-02" db="EMBL/GenBank/DDBJ databases">
        <title>A nitrogen-fixing paenibacillus bacterium.</title>
        <authorList>
            <person name="Zhang W.L."/>
            <person name="Chen S.F."/>
        </authorList>
    </citation>
    <scope>NUCLEOTIDE SEQUENCE [LARGE SCALE GENOMIC DNA]</scope>
    <source>
        <strain evidence="1 3">M1</strain>
    </source>
</reference>
<name>A0ABU7VY00_9BACL</name>
<proteinExistence type="predicted"/>
<protein>
    <submittedName>
        <fullName evidence="1">SON protein</fullName>
    </submittedName>
</protein>
<accession>A0ABU7VY00</accession>